<dbReference type="AlphaFoldDB" id="A0A5J9VJX9"/>
<evidence type="ECO:0000256" key="7">
    <source>
        <dbReference type="ARBA" id="ARBA00022989"/>
    </source>
</evidence>
<keyword evidence="9" id="KW-0408">Iron</keyword>
<reference evidence="13 14" key="1">
    <citation type="journal article" date="2019" name="Sci. Rep.">
        <title>A high-quality genome of Eragrostis curvula grass provides insights into Poaceae evolution and supports new strategies to enhance forage quality.</title>
        <authorList>
            <person name="Carballo J."/>
            <person name="Santos B.A.C.M."/>
            <person name="Zappacosta D."/>
            <person name="Garbus I."/>
            <person name="Selva J.P."/>
            <person name="Gallo C.A."/>
            <person name="Diaz A."/>
            <person name="Albertini E."/>
            <person name="Caccamo M."/>
            <person name="Echenique V."/>
        </authorList>
    </citation>
    <scope>NUCLEOTIDE SEQUENCE [LARGE SCALE GENOMIC DNA]</scope>
    <source>
        <strain evidence="14">cv. Victoria</strain>
        <tissue evidence="13">Leaf</tissue>
    </source>
</reference>
<keyword evidence="10" id="KW-0503">Monooxygenase</keyword>
<dbReference type="InterPro" id="IPR050665">
    <property type="entry name" value="Cytochrome_P450_Monooxygen"/>
</dbReference>
<keyword evidence="7 12" id="KW-1133">Transmembrane helix</keyword>
<feature type="non-terminal residue" evidence="13">
    <location>
        <position position="248"/>
    </location>
</feature>
<keyword evidence="5 12" id="KW-0812">Transmembrane</keyword>
<evidence type="ECO:0000256" key="12">
    <source>
        <dbReference type="SAM" id="Phobius"/>
    </source>
</evidence>
<evidence type="ECO:0000256" key="9">
    <source>
        <dbReference type="ARBA" id="ARBA00023004"/>
    </source>
</evidence>
<keyword evidence="14" id="KW-1185">Reference proteome</keyword>
<dbReference type="GO" id="GO:0016020">
    <property type="term" value="C:membrane"/>
    <property type="evidence" value="ECO:0007669"/>
    <property type="project" value="UniProtKB-SubCell"/>
</dbReference>
<sequence>MATGALLVLREASPWALAGSVAAAALLLLVAWTLEWAWWTPRRLDRALRAQGLKGTRYRLFTWRREGERPVQPGGSHEAAADRLPLHHPPGAAHVPQRKQSFTWFGPTPRVMIPDPELVREVLSNKFGHFGKQRSTRIGKLLANGVVNHEGEKWAKHRRILNPAFHHEKIKYFLHVAVEMISKWESSMSSEGVSEIDIWPEFQNLTGDVISKTAFGSSYQEGRRIFQLQAELAERLIQSFQTIFIPGY</sequence>
<dbReference type="SUPFAM" id="SSF48264">
    <property type="entry name" value="Cytochrome P450"/>
    <property type="match status" value="1"/>
</dbReference>
<dbReference type="InterPro" id="IPR001128">
    <property type="entry name" value="Cyt_P450"/>
</dbReference>
<dbReference type="GO" id="GO:0005506">
    <property type="term" value="F:iron ion binding"/>
    <property type="evidence" value="ECO:0007669"/>
    <property type="project" value="InterPro"/>
</dbReference>
<organism evidence="13 14">
    <name type="scientific">Eragrostis curvula</name>
    <name type="common">weeping love grass</name>
    <dbReference type="NCBI Taxonomy" id="38414"/>
    <lineage>
        <taxon>Eukaryota</taxon>
        <taxon>Viridiplantae</taxon>
        <taxon>Streptophyta</taxon>
        <taxon>Embryophyta</taxon>
        <taxon>Tracheophyta</taxon>
        <taxon>Spermatophyta</taxon>
        <taxon>Magnoliopsida</taxon>
        <taxon>Liliopsida</taxon>
        <taxon>Poales</taxon>
        <taxon>Poaceae</taxon>
        <taxon>PACMAD clade</taxon>
        <taxon>Chloridoideae</taxon>
        <taxon>Eragrostideae</taxon>
        <taxon>Eragrostidinae</taxon>
        <taxon>Eragrostis</taxon>
    </lineage>
</organism>
<comment type="similarity">
    <text evidence="3">Belongs to the cytochrome P450 family.</text>
</comment>
<evidence type="ECO:0000256" key="6">
    <source>
        <dbReference type="ARBA" id="ARBA00022723"/>
    </source>
</evidence>
<keyword evidence="6" id="KW-0479">Metal-binding</keyword>
<dbReference type="Proteomes" id="UP000324897">
    <property type="component" value="Unassembled WGS sequence"/>
</dbReference>
<dbReference type="OrthoDB" id="1934695at2759"/>
<evidence type="ECO:0008006" key="15">
    <source>
        <dbReference type="Google" id="ProtNLM"/>
    </source>
</evidence>
<feature type="transmembrane region" description="Helical" evidence="12">
    <location>
        <begin position="15"/>
        <end position="39"/>
    </location>
</feature>
<feature type="non-terminal residue" evidence="13">
    <location>
        <position position="1"/>
    </location>
</feature>
<dbReference type="InterPro" id="IPR036396">
    <property type="entry name" value="Cyt_P450_sf"/>
</dbReference>
<evidence type="ECO:0000256" key="10">
    <source>
        <dbReference type="ARBA" id="ARBA00023033"/>
    </source>
</evidence>
<dbReference type="PANTHER" id="PTHR24282:SF255">
    <property type="entry name" value="CYTOCHROME P450 72A11-RELATED"/>
    <property type="match status" value="1"/>
</dbReference>
<dbReference type="Gene3D" id="1.10.630.10">
    <property type="entry name" value="Cytochrome P450"/>
    <property type="match status" value="1"/>
</dbReference>
<dbReference type="GO" id="GO:0004497">
    <property type="term" value="F:monooxygenase activity"/>
    <property type="evidence" value="ECO:0007669"/>
    <property type="project" value="UniProtKB-KW"/>
</dbReference>
<evidence type="ECO:0000256" key="5">
    <source>
        <dbReference type="ARBA" id="ARBA00022692"/>
    </source>
</evidence>
<keyword evidence="8" id="KW-0560">Oxidoreductase</keyword>
<dbReference type="GO" id="GO:0020037">
    <property type="term" value="F:heme binding"/>
    <property type="evidence" value="ECO:0007669"/>
    <property type="project" value="InterPro"/>
</dbReference>
<evidence type="ECO:0000313" key="13">
    <source>
        <dbReference type="EMBL" id="TVU35857.1"/>
    </source>
</evidence>
<comment type="caution">
    <text evidence="13">The sequence shown here is derived from an EMBL/GenBank/DDBJ whole genome shotgun (WGS) entry which is preliminary data.</text>
</comment>
<dbReference type="Gramene" id="TVU35857">
    <property type="protein sequence ID" value="TVU35857"/>
    <property type="gene ID" value="EJB05_17764"/>
</dbReference>
<evidence type="ECO:0000256" key="4">
    <source>
        <dbReference type="ARBA" id="ARBA00022617"/>
    </source>
</evidence>
<dbReference type="PRINTS" id="PR00464">
    <property type="entry name" value="EP450II"/>
</dbReference>
<comment type="cofactor">
    <cofactor evidence="1">
        <name>heme</name>
        <dbReference type="ChEBI" id="CHEBI:30413"/>
    </cofactor>
</comment>
<gene>
    <name evidence="13" type="ORF">EJB05_17764</name>
</gene>
<dbReference type="Pfam" id="PF00067">
    <property type="entry name" value="p450"/>
    <property type="match status" value="1"/>
</dbReference>
<dbReference type="InterPro" id="IPR002402">
    <property type="entry name" value="Cyt_P450_E_grp-II"/>
</dbReference>
<protein>
    <recommendedName>
        <fullName evidence="15">Cytochrome P450</fullName>
    </recommendedName>
</protein>
<dbReference type="GO" id="GO:0016705">
    <property type="term" value="F:oxidoreductase activity, acting on paired donors, with incorporation or reduction of molecular oxygen"/>
    <property type="evidence" value="ECO:0007669"/>
    <property type="project" value="InterPro"/>
</dbReference>
<evidence type="ECO:0000256" key="3">
    <source>
        <dbReference type="ARBA" id="ARBA00010617"/>
    </source>
</evidence>
<evidence type="ECO:0000256" key="11">
    <source>
        <dbReference type="ARBA" id="ARBA00023136"/>
    </source>
</evidence>
<accession>A0A5J9VJX9</accession>
<evidence type="ECO:0000313" key="14">
    <source>
        <dbReference type="Proteomes" id="UP000324897"/>
    </source>
</evidence>
<keyword evidence="4" id="KW-0349">Heme</keyword>
<dbReference type="GO" id="GO:0006629">
    <property type="term" value="P:lipid metabolic process"/>
    <property type="evidence" value="ECO:0007669"/>
    <property type="project" value="UniProtKB-ARBA"/>
</dbReference>
<dbReference type="PANTHER" id="PTHR24282">
    <property type="entry name" value="CYTOCHROME P450 FAMILY MEMBER"/>
    <property type="match status" value="1"/>
</dbReference>
<comment type="subcellular location">
    <subcellularLocation>
        <location evidence="2">Membrane</location>
    </subcellularLocation>
</comment>
<evidence type="ECO:0000256" key="1">
    <source>
        <dbReference type="ARBA" id="ARBA00001971"/>
    </source>
</evidence>
<name>A0A5J9VJX9_9POAL</name>
<proteinExistence type="inferred from homology"/>
<keyword evidence="11 12" id="KW-0472">Membrane</keyword>
<evidence type="ECO:0000256" key="2">
    <source>
        <dbReference type="ARBA" id="ARBA00004370"/>
    </source>
</evidence>
<evidence type="ECO:0000256" key="8">
    <source>
        <dbReference type="ARBA" id="ARBA00023002"/>
    </source>
</evidence>
<dbReference type="EMBL" id="RWGY01000009">
    <property type="protein sequence ID" value="TVU35857.1"/>
    <property type="molecule type" value="Genomic_DNA"/>
</dbReference>